<keyword evidence="8" id="KW-1185">Reference proteome</keyword>
<dbReference type="GO" id="GO:0004806">
    <property type="term" value="F:triacylglycerol lipase activity"/>
    <property type="evidence" value="ECO:0007669"/>
    <property type="project" value="InterPro"/>
</dbReference>
<evidence type="ECO:0000313" key="7">
    <source>
        <dbReference type="EMBL" id="CAA0111312.1"/>
    </source>
</evidence>
<dbReference type="RefSeq" id="WP_159269006.1">
    <property type="nucleotide sequence ID" value="NZ_CACSIK010000001.1"/>
</dbReference>
<dbReference type="PANTHER" id="PTHR14226">
    <property type="entry name" value="NEUROPATHY TARGET ESTERASE/SWISS CHEESE D.MELANOGASTER"/>
    <property type="match status" value="1"/>
</dbReference>
<dbReference type="Pfam" id="PF11815">
    <property type="entry name" value="DUF3336"/>
    <property type="match status" value="1"/>
</dbReference>
<dbReference type="InterPro" id="IPR016035">
    <property type="entry name" value="Acyl_Trfase/lysoPLipase"/>
</dbReference>
<evidence type="ECO:0000256" key="4">
    <source>
        <dbReference type="PROSITE-ProRule" id="PRU01161"/>
    </source>
</evidence>
<dbReference type="OrthoDB" id="7055653at2"/>
<evidence type="ECO:0000313" key="9">
    <source>
        <dbReference type="Proteomes" id="UP000439591"/>
    </source>
</evidence>
<feature type="short sequence motif" description="GXSXG" evidence="4">
    <location>
        <begin position="177"/>
        <end position="181"/>
    </location>
</feature>
<dbReference type="EMBL" id="CACSIK010000001">
    <property type="protein sequence ID" value="CAA0093411.1"/>
    <property type="molecule type" value="Genomic_DNA"/>
</dbReference>
<proteinExistence type="predicted"/>
<dbReference type="Gene3D" id="3.40.1090.10">
    <property type="entry name" value="Cytosolic phospholipase A2 catalytic domain"/>
    <property type="match status" value="2"/>
</dbReference>
<dbReference type="AlphaFoldDB" id="A0A5S9Q1L5"/>
<dbReference type="InterPro" id="IPR050301">
    <property type="entry name" value="NTE"/>
</dbReference>
<evidence type="ECO:0000313" key="6">
    <source>
        <dbReference type="EMBL" id="CAA0093411.1"/>
    </source>
</evidence>
<name>A0A5S9Q1L5_9GAMM</name>
<dbReference type="GO" id="GO:0016042">
    <property type="term" value="P:lipid catabolic process"/>
    <property type="evidence" value="ECO:0007669"/>
    <property type="project" value="UniProtKB-UniRule"/>
</dbReference>
<keyword evidence="3 4" id="KW-0443">Lipid metabolism</keyword>
<evidence type="ECO:0000313" key="8">
    <source>
        <dbReference type="Proteomes" id="UP000435877"/>
    </source>
</evidence>
<dbReference type="CDD" id="cd07206">
    <property type="entry name" value="Pat_TGL3-4-5_SDP1"/>
    <property type="match status" value="1"/>
</dbReference>
<dbReference type="SUPFAM" id="SSF52151">
    <property type="entry name" value="FabD/lysophospholipase-like"/>
    <property type="match status" value="1"/>
</dbReference>
<dbReference type="Proteomes" id="UP000435877">
    <property type="component" value="Unassembled WGS sequence"/>
</dbReference>
<organism evidence="7 9">
    <name type="scientific">Zhongshania aliphaticivorans</name>
    <dbReference type="NCBI Taxonomy" id="1470434"/>
    <lineage>
        <taxon>Bacteria</taxon>
        <taxon>Pseudomonadati</taxon>
        <taxon>Pseudomonadota</taxon>
        <taxon>Gammaproteobacteria</taxon>
        <taxon>Cellvibrionales</taxon>
        <taxon>Spongiibacteraceae</taxon>
        <taxon>Zhongshania</taxon>
    </lineage>
</organism>
<dbReference type="PANTHER" id="PTHR14226:SF10">
    <property type="entry name" value="TRIACYLGLYCEROL LIPASE 4-RELATED"/>
    <property type="match status" value="1"/>
</dbReference>
<protein>
    <recommendedName>
        <fullName evidence="5">PNPLA domain-containing protein</fullName>
    </recommendedName>
</protein>
<evidence type="ECO:0000256" key="3">
    <source>
        <dbReference type="ARBA" id="ARBA00023098"/>
    </source>
</evidence>
<feature type="active site" description="Proton acceptor" evidence="4">
    <location>
        <position position="313"/>
    </location>
</feature>
<evidence type="ECO:0000256" key="1">
    <source>
        <dbReference type="ARBA" id="ARBA00022801"/>
    </source>
</evidence>
<reference evidence="8 9" key="1">
    <citation type="submission" date="2019-11" db="EMBL/GenBank/DDBJ databases">
        <authorList>
            <person name="Holert J."/>
        </authorList>
    </citation>
    <scope>NUCLEOTIDE SEQUENCE [LARGE SCALE GENOMIC DNA]</scope>
    <source>
        <strain evidence="7">BC3_2A</strain>
        <strain evidence="6">SB11_1A</strain>
    </source>
</reference>
<dbReference type="Pfam" id="PF01734">
    <property type="entry name" value="Patatin"/>
    <property type="match status" value="1"/>
</dbReference>
<feature type="active site" description="Nucleophile" evidence="4">
    <location>
        <position position="179"/>
    </location>
</feature>
<dbReference type="EMBL" id="CACSIM010000004">
    <property type="protein sequence ID" value="CAA0111312.1"/>
    <property type="molecule type" value="Genomic_DNA"/>
</dbReference>
<feature type="domain" description="PNPLA" evidence="5">
    <location>
        <begin position="146"/>
        <end position="326"/>
    </location>
</feature>
<dbReference type="PROSITE" id="PS51635">
    <property type="entry name" value="PNPLA"/>
    <property type="match status" value="1"/>
</dbReference>
<dbReference type="InterPro" id="IPR002641">
    <property type="entry name" value="PNPLA_dom"/>
</dbReference>
<evidence type="ECO:0000259" key="5">
    <source>
        <dbReference type="PROSITE" id="PS51635"/>
    </source>
</evidence>
<dbReference type="InterPro" id="IPR021771">
    <property type="entry name" value="Triacylglycerol_lipase_N"/>
</dbReference>
<sequence length="484" mass="53166">MQILTSHQLSRALKSAQSYEEWLAAAESYDKYHKLDKWRRTDTSSQFDYVSIRGRLDRLRSLKARGDIRGLLFTLNEGIHGNVGGMGRGGLYQHAKAGTKNLIEEYIDEIVHTLDLIANDSSADIAADTKAQFFERANHCFGHTALMLSGSGSLLFFHMGVAKALVDAGLLPRVISGSSGGAIVASMLCTHSDSELKEKLHLDYLLGDIKEGAARSGVTDPTDLEESIAGIVPDLSFEQAYAKTGRAVNISIAAAETHQTSRLLNETTSPSVLIHSAVMASTAVPGIYQPVTLKALDDHGERVNYLPSRRWVDGSFSDDLPAKRLARLYGVNHYIVSQANPFVIPFDAASIRRPSNAGILRAAARRSAREWVNAATMILGRADRNNGKVTQVTGMIRSLINQEYGGDINILPDYRFFNPRTVLATPSAKEITHLVNSGERCTWPKLEMIRQQTKISRKLKEILATYDSGKIVDVSSRSSHDKKS</sequence>
<keyword evidence="1 4" id="KW-0378">Hydrolase</keyword>
<gene>
    <name evidence="6" type="ORF">IHBHHGIJ_02471</name>
    <name evidence="7" type="ORF">KFEGEMFD_02658</name>
</gene>
<dbReference type="Proteomes" id="UP000439591">
    <property type="component" value="Unassembled WGS sequence"/>
</dbReference>
<accession>A0A5S9Q1L5</accession>
<evidence type="ECO:0000256" key="2">
    <source>
        <dbReference type="ARBA" id="ARBA00022963"/>
    </source>
</evidence>
<comment type="caution">
    <text evidence="4">Lacks conserved residue(s) required for the propagation of feature annotation.</text>
</comment>
<keyword evidence="2 4" id="KW-0442">Lipid degradation</keyword>